<dbReference type="RefSeq" id="WP_176764026.1">
    <property type="nucleotide sequence ID" value="NZ_FNAG01000002.1"/>
</dbReference>
<proteinExistence type="predicted"/>
<dbReference type="Pfam" id="PF07617">
    <property type="entry name" value="DUF1579"/>
    <property type="match status" value="1"/>
</dbReference>
<organism evidence="1 2">
    <name type="scientific">Aquimonas voraii</name>
    <dbReference type="NCBI Taxonomy" id="265719"/>
    <lineage>
        <taxon>Bacteria</taxon>
        <taxon>Pseudomonadati</taxon>
        <taxon>Pseudomonadota</taxon>
        <taxon>Gammaproteobacteria</taxon>
        <taxon>Lysobacterales</taxon>
        <taxon>Lysobacteraceae</taxon>
        <taxon>Aquimonas</taxon>
    </lineage>
</organism>
<dbReference type="Proteomes" id="UP000199603">
    <property type="component" value="Unassembled WGS sequence"/>
</dbReference>
<dbReference type="InterPro" id="IPR011473">
    <property type="entry name" value="DUF1579"/>
</dbReference>
<evidence type="ECO:0008006" key="3">
    <source>
        <dbReference type="Google" id="ProtNLM"/>
    </source>
</evidence>
<gene>
    <name evidence="1" type="ORF">SAMN04488509_102204</name>
</gene>
<accession>A0A1G6U9B8</accession>
<evidence type="ECO:0000313" key="1">
    <source>
        <dbReference type="EMBL" id="SDD37296.1"/>
    </source>
</evidence>
<dbReference type="EMBL" id="FNAG01000002">
    <property type="protein sequence ID" value="SDD37296.1"/>
    <property type="molecule type" value="Genomic_DNA"/>
</dbReference>
<protein>
    <recommendedName>
        <fullName evidence="3">DUF1579 domain-containing protein</fullName>
    </recommendedName>
</protein>
<dbReference type="AlphaFoldDB" id="A0A1G6U9B8"/>
<keyword evidence="2" id="KW-1185">Reference proteome</keyword>
<name>A0A1G6U9B8_9GAMM</name>
<reference evidence="1 2" key="1">
    <citation type="submission" date="2016-10" db="EMBL/GenBank/DDBJ databases">
        <authorList>
            <person name="de Groot N.N."/>
        </authorList>
    </citation>
    <scope>NUCLEOTIDE SEQUENCE [LARGE SCALE GENOMIC DNA]</scope>
    <source>
        <strain evidence="1 2">DSM 16957</strain>
    </source>
</reference>
<evidence type="ECO:0000313" key="2">
    <source>
        <dbReference type="Proteomes" id="UP000199603"/>
    </source>
</evidence>
<sequence>MDPSQDIDLLATLCGDWEGVTRLHAGHAAHPEHTSSAWLRCVQAGTPTRARLRYVWTFEDRIREGHLLLAVDPGSRRASGAWMDSGVGGAVGGAEVLALRGWLDESGLLRLSGQGGEGISADWTWRLELDCPEPTRLELRLYTISPQGEEELAASAEYRR</sequence>